<feature type="non-terminal residue" evidence="11">
    <location>
        <position position="1"/>
    </location>
</feature>
<dbReference type="InterPro" id="IPR004117">
    <property type="entry name" value="7tm6_olfct_rcpt"/>
</dbReference>
<evidence type="ECO:0000313" key="12">
    <source>
        <dbReference type="Proteomes" id="UP000669903"/>
    </source>
</evidence>
<feature type="transmembrane region" description="Helical" evidence="10">
    <location>
        <begin position="735"/>
        <end position="762"/>
    </location>
</feature>
<reference evidence="11" key="1">
    <citation type="submission" date="2020-03" db="EMBL/GenBank/DDBJ databases">
        <title>Relaxed selection underlies rapid genomic changes in the transitions from sociality to social parasitism in ants.</title>
        <authorList>
            <person name="Bi X."/>
        </authorList>
    </citation>
    <scope>NUCLEOTIDE SEQUENCE</scope>
    <source>
        <strain evidence="11">BGI-DK2014a</strain>
        <tissue evidence="11">Whole body</tissue>
    </source>
</reference>
<feature type="non-terminal residue" evidence="11">
    <location>
        <position position="1321"/>
    </location>
</feature>
<dbReference type="PANTHER" id="PTHR21137">
    <property type="entry name" value="ODORANT RECEPTOR"/>
    <property type="match status" value="1"/>
</dbReference>
<feature type="transmembrane region" description="Helical" evidence="10">
    <location>
        <begin position="478"/>
        <end position="500"/>
    </location>
</feature>
<dbReference type="PANTHER" id="PTHR21137:SF35">
    <property type="entry name" value="ODORANT RECEPTOR 19A-RELATED"/>
    <property type="match status" value="1"/>
</dbReference>
<feature type="transmembrane region" description="Helical" evidence="10">
    <location>
        <begin position="1048"/>
        <end position="1070"/>
    </location>
</feature>
<evidence type="ECO:0000313" key="11">
    <source>
        <dbReference type="EMBL" id="KAG5347044.1"/>
    </source>
</evidence>
<keyword evidence="3" id="KW-0716">Sensory transduction</keyword>
<feature type="transmembrane region" description="Helical" evidence="10">
    <location>
        <begin position="989"/>
        <end position="1008"/>
    </location>
</feature>
<evidence type="ECO:0000256" key="9">
    <source>
        <dbReference type="ARBA" id="ARBA00023224"/>
    </source>
</evidence>
<evidence type="ECO:0000256" key="5">
    <source>
        <dbReference type="ARBA" id="ARBA00022725"/>
    </source>
</evidence>
<keyword evidence="5" id="KW-0552">Olfaction</keyword>
<evidence type="ECO:0000256" key="4">
    <source>
        <dbReference type="ARBA" id="ARBA00022692"/>
    </source>
</evidence>
<evidence type="ECO:0000256" key="10">
    <source>
        <dbReference type="SAM" id="Phobius"/>
    </source>
</evidence>
<feature type="transmembrane region" description="Helical" evidence="10">
    <location>
        <begin position="1101"/>
        <end position="1120"/>
    </location>
</feature>
<feature type="transmembrane region" description="Helical" evidence="10">
    <location>
        <begin position="1127"/>
        <end position="1145"/>
    </location>
</feature>
<feature type="transmembrane region" description="Helical" evidence="10">
    <location>
        <begin position="783"/>
        <end position="803"/>
    </location>
</feature>
<feature type="transmembrane region" description="Helical" evidence="10">
    <location>
        <begin position="441"/>
        <end position="458"/>
    </location>
</feature>
<evidence type="ECO:0000256" key="1">
    <source>
        <dbReference type="ARBA" id="ARBA00004651"/>
    </source>
</evidence>
<evidence type="ECO:0000256" key="2">
    <source>
        <dbReference type="ARBA" id="ARBA00022475"/>
    </source>
</evidence>
<keyword evidence="6 10" id="KW-1133">Transmembrane helix</keyword>
<feature type="transmembrane region" description="Helical" evidence="10">
    <location>
        <begin position="909"/>
        <end position="931"/>
    </location>
</feature>
<dbReference type="GO" id="GO:0005886">
    <property type="term" value="C:plasma membrane"/>
    <property type="evidence" value="ECO:0007669"/>
    <property type="project" value="UniProtKB-SubCell"/>
</dbReference>
<feature type="transmembrane region" description="Helical" evidence="10">
    <location>
        <begin position="617"/>
        <end position="636"/>
    </location>
</feature>
<evidence type="ECO:0000256" key="7">
    <source>
        <dbReference type="ARBA" id="ARBA00023136"/>
    </source>
</evidence>
<evidence type="ECO:0000256" key="6">
    <source>
        <dbReference type="ARBA" id="ARBA00022989"/>
    </source>
</evidence>
<keyword evidence="4 10" id="KW-0812">Transmembrane</keyword>
<feature type="transmembrane region" description="Helical" evidence="10">
    <location>
        <begin position="209"/>
        <end position="228"/>
    </location>
</feature>
<sequence length="1321" mass="155240">IKGLTDHLFVDWDMLETKEEHDIMRKYAEKGRWYAMTYGCKFAQFLESTFTISFAIQLLLVTIGLSITLVQFSIQLHDLAEAMRYFVFIFGQLFHLFCFSFQEQKVIDYSLETRDKIYHSSWYTIPVKEQRLLMFVMRKSIDASVLSAGKIYIFSLENFTAVVQSSMSYFTLLSSFDVIMETWRHYYNIVYKISSLTGMWPYLKPRARIFRVAVMTIIMGTVLVPQFAYQFMCKTNVQCICEAMTSYLLTCSSLLKVYTCQLNIRTIKSLTQHLFIDWKGLKTSEEYEIMKLYAENSRRFCVMYTVYCMLAVTTFMSLSLVPFALDAIWPLNESRPITPPYPGYYFVELRKYFYKIFWHSIIVWEITVVGIVAHDCMFVTFVEHVCSMLALVGFYFENLFNKDDKTMKIANNSNDTYRERIALFVNKHQDALKFVKHIENIFIIPFGAQMIIITVALKHTNNFKLCFFILKFTQQNDILISIRYVLYVLAQLFHLFCLCFEGQKLIEHSIQTCDKIYSSTWYEVSMRSQKLIVMVMMKSVRPSSLSAGKIYIFSLENFTTVIRAELSYKTRSLVHCVPKVKRRLKIMAFMWNEYYSITKRILLLCGQWPYQKKRTRFFRASSVTLIIVSLIVPQVAQFFHCNKNTRCIQLIIPIFMLVIVCLMKLYTCQFNSNKIKSLTDQLCDDWEKLNSAEEYEIMKKYATNAKLITLAYFCKDKSLFIILILTNYGRLFHFVAVYILLCLYMFILISLMPILLNIVLPLNESRPITIPYKAYYFVDEEKYYFYIMFHITTCLTIAVLALLAHDCALFIYIEHVCSLFAVAGFRLETLSRNNPNITANNRPDDRKIYNQKIAISVHAHWRALRFAKILEDLFCTAFAVHMLIYVVTLSITLLQIALQYGDISEMLKYLMYIFGQVLHMFCFSLQGQRLINHSIQLRDKMVLLFCGQWPYQEKRARLFQLSTVTLVIFSQTFPQVAQIFNCDGNARCIQLTIPVLMLMVVFLVKLYTCQFNSSKIKSLTDFLCDDWEKLNSKEEYEIMKKYAMNARLISFAYILYLYVFSSAFILLPLVPKLLNIVLPLNKSRPITMPYNVYYFVDEEKYYFYIIFHMFVSTIIALAAVTAHDCTFFIYIEHVCSLFAVTGFHFETLSRKNRNDANNLSHNRKIAVSIHVHWRALRFAKILEDIFCIAFAVQMLIVVVTLSISLVQVALQYGDIKEMFRYLSYIFGQVLHTFCFSLQGQRLINHSIQLRDKIYNSSWYKIPVESQKLLLHVMRRSMEPCFLSAGKIYVFSLKSFTTVKINYFTIVSCFFEDFLKNIGSYF</sequence>
<feature type="transmembrane region" description="Helical" evidence="10">
    <location>
        <begin position="82"/>
        <end position="101"/>
    </location>
</feature>
<dbReference type="GO" id="GO:0005549">
    <property type="term" value="F:odorant binding"/>
    <property type="evidence" value="ECO:0007669"/>
    <property type="project" value="InterPro"/>
</dbReference>
<dbReference type="Proteomes" id="UP000669903">
    <property type="component" value="Unassembled WGS sequence"/>
</dbReference>
<comment type="caution">
    <text evidence="11">The sequence shown here is derived from an EMBL/GenBank/DDBJ whole genome shotgun (WGS) entry which is preliminary data.</text>
</comment>
<dbReference type="Pfam" id="PF02949">
    <property type="entry name" value="7tm_6"/>
    <property type="match status" value="4"/>
</dbReference>
<feature type="transmembrane region" description="Helical" evidence="10">
    <location>
        <begin position="1185"/>
        <end position="1210"/>
    </location>
</feature>
<protein>
    <submittedName>
        <fullName evidence="11">OR22C protein</fullName>
    </submittedName>
</protein>
<feature type="transmembrane region" description="Helical" evidence="10">
    <location>
        <begin position="648"/>
        <end position="666"/>
    </location>
</feature>
<evidence type="ECO:0000256" key="8">
    <source>
        <dbReference type="ARBA" id="ARBA00023170"/>
    </source>
</evidence>
<feature type="transmembrane region" description="Helical" evidence="10">
    <location>
        <begin position="958"/>
        <end position="977"/>
    </location>
</feature>
<keyword evidence="8" id="KW-0675">Receptor</keyword>
<dbReference type="GO" id="GO:0004984">
    <property type="term" value="F:olfactory receptor activity"/>
    <property type="evidence" value="ECO:0007669"/>
    <property type="project" value="InterPro"/>
</dbReference>
<keyword evidence="12" id="KW-1185">Reference proteome</keyword>
<feature type="transmembrane region" description="Helical" evidence="10">
    <location>
        <begin position="50"/>
        <end position="70"/>
    </location>
</feature>
<comment type="subcellular location">
    <subcellularLocation>
        <location evidence="1">Cell membrane</location>
        <topology evidence="1">Multi-pass membrane protein</topology>
    </subcellularLocation>
</comment>
<dbReference type="EMBL" id="JAANIC010001256">
    <property type="protein sequence ID" value="KAG5347044.1"/>
    <property type="molecule type" value="Genomic_DNA"/>
</dbReference>
<evidence type="ECO:0000256" key="3">
    <source>
        <dbReference type="ARBA" id="ARBA00022606"/>
    </source>
</evidence>
<proteinExistence type="predicted"/>
<keyword evidence="2" id="KW-1003">Cell membrane</keyword>
<name>A0A836KED9_9HYME</name>
<feature type="transmembrane region" description="Helical" evidence="10">
    <location>
        <begin position="352"/>
        <end position="372"/>
    </location>
</feature>
<dbReference type="GO" id="GO:0007165">
    <property type="term" value="P:signal transduction"/>
    <property type="evidence" value="ECO:0007669"/>
    <property type="project" value="UniProtKB-KW"/>
</dbReference>
<feature type="transmembrane region" description="Helical" evidence="10">
    <location>
        <begin position="304"/>
        <end position="331"/>
    </location>
</feature>
<organism evidence="11 12">
    <name type="scientific">Acromyrmex charruanus</name>
    <dbReference type="NCBI Taxonomy" id="2715315"/>
    <lineage>
        <taxon>Eukaryota</taxon>
        <taxon>Metazoa</taxon>
        <taxon>Ecdysozoa</taxon>
        <taxon>Arthropoda</taxon>
        <taxon>Hexapoda</taxon>
        <taxon>Insecta</taxon>
        <taxon>Pterygota</taxon>
        <taxon>Neoptera</taxon>
        <taxon>Endopterygota</taxon>
        <taxon>Hymenoptera</taxon>
        <taxon>Apocrita</taxon>
        <taxon>Aculeata</taxon>
        <taxon>Formicoidea</taxon>
        <taxon>Formicidae</taxon>
        <taxon>Myrmicinae</taxon>
        <taxon>Acromyrmex</taxon>
    </lineage>
</organism>
<feature type="transmembrane region" description="Helical" evidence="10">
    <location>
        <begin position="378"/>
        <end position="396"/>
    </location>
</feature>
<gene>
    <name evidence="11" type="primary">Or22c_6</name>
    <name evidence="11" type="ORF">G6Z76_0009251</name>
</gene>
<accession>A0A836KED9</accession>
<feature type="transmembrane region" description="Helical" evidence="10">
    <location>
        <begin position="873"/>
        <end position="897"/>
    </location>
</feature>
<keyword evidence="7 10" id="KW-0472">Membrane</keyword>
<keyword evidence="9" id="KW-0807">Transducer</keyword>